<keyword evidence="3" id="KW-1185">Reference proteome</keyword>
<dbReference type="HOGENOM" id="CLU_607753_0_0_1"/>
<accession>A0A059F6D1</accession>
<dbReference type="EMBL" id="KK365130">
    <property type="protein sequence ID" value="KCZ82539.1"/>
    <property type="molecule type" value="Genomic_DNA"/>
</dbReference>
<sequence>GEGNGLGGGQGNCEADGTCEGEGDCIADGTCEGEGDCIADGTCDGIGDCEGDPDCKGLLKATQDCISDPGKCPPMKDGSFPDHIPPHTKDKHDDCIGDPANCEGLKGNLPKMLGNCLDNPGLCPPIKGILPPLNDICDIVFHPNLMIPNDCNNSECIPNTPLLFDHIASILSGDSDDECKKMESNGFAHENAICIKKREDNFNRLLKFLFKTFNDCEGPQNLCTTFTYNDSCIFKKLFLKHEKNKNLLDCLEFTCESILEFLPDIIKTCYFPPPIIFEEHSPPHNVNRHSLDCSDEECITKEQHTDSKLNHHDKVFHILHGLPKKGNNFGRYKYSFSYSRKKSNHVSFAFDKASFIESINRKFCEKITQDLLTVLKRCMFNLCEIVKHLLPDKLHIFHVKYHPSKHIHQFIPKTHNTPHPKDTHQHHNMDPKQIPLKKHDPPHSKNAHGAY</sequence>
<protein>
    <submittedName>
        <fullName evidence="2">Uncharacterized protein</fullName>
    </submittedName>
</protein>
<proteinExistence type="predicted"/>
<evidence type="ECO:0000313" key="3">
    <source>
        <dbReference type="Proteomes" id="UP000030655"/>
    </source>
</evidence>
<reference evidence="2 3" key="2">
    <citation type="submission" date="2014-03" db="EMBL/GenBank/DDBJ databases">
        <title>The Genome Sequence of Anncaliia algerae insect isolate PRA339.</title>
        <authorList>
            <consortium name="The Broad Institute Genome Sequencing Platform"/>
            <consortium name="The Broad Institute Genome Sequencing Center for Infectious Disease"/>
            <person name="Cuomo C."/>
            <person name="Becnel J."/>
            <person name="Sanscrainte N."/>
            <person name="Walker B."/>
            <person name="Young S.K."/>
            <person name="Zeng Q."/>
            <person name="Gargeya S."/>
            <person name="Fitzgerald M."/>
            <person name="Haas B."/>
            <person name="Abouelleil A."/>
            <person name="Alvarado L."/>
            <person name="Arachchi H.M."/>
            <person name="Berlin A.M."/>
            <person name="Chapman S.B."/>
            <person name="Dewar J."/>
            <person name="Goldberg J."/>
            <person name="Griggs A."/>
            <person name="Gujja S."/>
            <person name="Hansen M."/>
            <person name="Howarth C."/>
            <person name="Imamovic A."/>
            <person name="Larimer J."/>
            <person name="McCowan C."/>
            <person name="Murphy C."/>
            <person name="Neiman D."/>
            <person name="Pearson M."/>
            <person name="Priest M."/>
            <person name="Roberts A."/>
            <person name="Saif S."/>
            <person name="Shea T."/>
            <person name="Sisk P."/>
            <person name="Sykes S."/>
            <person name="Wortman J."/>
            <person name="Nusbaum C."/>
            <person name="Birren B."/>
        </authorList>
    </citation>
    <scope>NUCLEOTIDE SEQUENCE [LARGE SCALE GENOMIC DNA]</scope>
    <source>
        <strain evidence="2 3">PRA339</strain>
    </source>
</reference>
<feature type="non-terminal residue" evidence="2">
    <location>
        <position position="1"/>
    </location>
</feature>
<dbReference type="VEuPathDB" id="MicrosporidiaDB:H312_00197"/>
<dbReference type="OrthoDB" id="10277066at2759"/>
<feature type="region of interest" description="Disordered" evidence="1">
    <location>
        <begin position="411"/>
        <end position="451"/>
    </location>
</feature>
<organism evidence="2 3">
    <name type="scientific">Anncaliia algerae PRA339</name>
    <dbReference type="NCBI Taxonomy" id="1288291"/>
    <lineage>
        <taxon>Eukaryota</taxon>
        <taxon>Fungi</taxon>
        <taxon>Fungi incertae sedis</taxon>
        <taxon>Microsporidia</taxon>
        <taxon>Tubulinosematoidea</taxon>
        <taxon>Tubulinosematidae</taxon>
        <taxon>Anncaliia</taxon>
    </lineage>
</organism>
<evidence type="ECO:0000256" key="1">
    <source>
        <dbReference type="SAM" id="MobiDB-lite"/>
    </source>
</evidence>
<evidence type="ECO:0000313" key="2">
    <source>
        <dbReference type="EMBL" id="KCZ82539.1"/>
    </source>
</evidence>
<reference evidence="3" key="1">
    <citation type="submission" date="2013-02" db="EMBL/GenBank/DDBJ databases">
        <authorList>
            <consortium name="The Broad Institute Genome Sequencing Platform"/>
            <person name="Cuomo C."/>
            <person name="Becnel J."/>
            <person name="Sanscrainte N."/>
            <person name="Walker B."/>
            <person name="Young S.K."/>
            <person name="Zeng Q."/>
            <person name="Gargeya S."/>
            <person name="Fitzgerald M."/>
            <person name="Haas B."/>
            <person name="Abouelleil A."/>
            <person name="Alvarado L."/>
            <person name="Arachchi H.M."/>
            <person name="Berlin A.M."/>
            <person name="Chapman S.B."/>
            <person name="Dewar J."/>
            <person name="Goldberg J."/>
            <person name="Griggs A."/>
            <person name="Gujja S."/>
            <person name="Hansen M."/>
            <person name="Howarth C."/>
            <person name="Imamovic A."/>
            <person name="Larimer J."/>
            <person name="McCowan C."/>
            <person name="Murphy C."/>
            <person name="Neiman D."/>
            <person name="Pearson M."/>
            <person name="Priest M."/>
            <person name="Roberts A."/>
            <person name="Saif S."/>
            <person name="Shea T."/>
            <person name="Sisk P."/>
            <person name="Sykes S."/>
            <person name="Wortman J."/>
            <person name="Nusbaum C."/>
            <person name="Birren B."/>
        </authorList>
    </citation>
    <scope>NUCLEOTIDE SEQUENCE [LARGE SCALE GENOMIC DNA]</scope>
    <source>
        <strain evidence="3">PRA339</strain>
    </source>
</reference>
<dbReference type="AlphaFoldDB" id="A0A059F6D1"/>
<gene>
    <name evidence="2" type="ORF">H312_00197</name>
</gene>
<feature type="compositionally biased region" description="Basic and acidic residues" evidence="1">
    <location>
        <begin position="419"/>
        <end position="430"/>
    </location>
</feature>
<name>A0A059F6D1_9MICR</name>
<dbReference type="Proteomes" id="UP000030655">
    <property type="component" value="Unassembled WGS sequence"/>
</dbReference>